<gene>
    <name evidence="4" type="ORF">A1O7_04696</name>
</gene>
<keyword evidence="3" id="KW-0560">Oxidoreductase</keyword>
<comment type="caution">
    <text evidence="4">The sequence shown here is derived from an EMBL/GenBank/DDBJ whole genome shotgun (WGS) entry which is preliminary data.</text>
</comment>
<reference evidence="4 5" key="1">
    <citation type="submission" date="2013-03" db="EMBL/GenBank/DDBJ databases">
        <title>The Genome Sequence of Cladophialophora yegresii CBS 114405.</title>
        <authorList>
            <consortium name="The Broad Institute Genomics Platform"/>
            <person name="Cuomo C."/>
            <person name="de Hoog S."/>
            <person name="Gorbushina A."/>
            <person name="Walker B."/>
            <person name="Young S.K."/>
            <person name="Zeng Q."/>
            <person name="Gargeya S."/>
            <person name="Fitzgerald M."/>
            <person name="Haas B."/>
            <person name="Abouelleil A."/>
            <person name="Allen A.W."/>
            <person name="Alvarado L."/>
            <person name="Arachchi H.M."/>
            <person name="Berlin A.M."/>
            <person name="Chapman S.B."/>
            <person name="Gainer-Dewar J."/>
            <person name="Goldberg J."/>
            <person name="Griggs A."/>
            <person name="Gujja S."/>
            <person name="Hansen M."/>
            <person name="Howarth C."/>
            <person name="Imamovic A."/>
            <person name="Ireland A."/>
            <person name="Larimer J."/>
            <person name="McCowan C."/>
            <person name="Murphy C."/>
            <person name="Pearson M."/>
            <person name="Poon T.W."/>
            <person name="Priest M."/>
            <person name="Roberts A."/>
            <person name="Saif S."/>
            <person name="Shea T."/>
            <person name="Sisk P."/>
            <person name="Sykes S."/>
            <person name="Wortman J."/>
            <person name="Nusbaum C."/>
            <person name="Birren B."/>
        </authorList>
    </citation>
    <scope>NUCLEOTIDE SEQUENCE [LARGE SCALE GENOMIC DNA]</scope>
    <source>
        <strain evidence="4 5">CBS 114405</strain>
    </source>
</reference>
<sequence length="305" mass="33223">MPEYKHTGPVACDIATDTSRMKDKTAIVTGGANGIGEAYVRALVSAGVKVVVGDLDSANGQKLESELSGLKFVPCDTTNWDDQVRLFKAAAAFSPTGKVSYVVANAGIIRPDEVFTQDTSDEPKEPNLKTIDVNIKGTLFSAKLAAHYFMKQNGTTPSSDQEDTCLVLIGSGAAFLDCLRIPQYSATKWAMRGIMHALRRTAFYYSSRVNVIMPWYVKTDILSQKDWDAVSAVGVEFAQVEDAGKCLLRILSDPEVNGHSFFLAARKWAACGFMDLDLDDYKDPLLQEIQEDQIKASPVSAGLFA</sequence>
<name>W9VY03_9EURO</name>
<evidence type="ECO:0000256" key="1">
    <source>
        <dbReference type="ARBA" id="ARBA00006484"/>
    </source>
</evidence>
<dbReference type="Gene3D" id="3.40.50.720">
    <property type="entry name" value="NAD(P)-binding Rossmann-like Domain"/>
    <property type="match status" value="1"/>
</dbReference>
<protein>
    <submittedName>
        <fullName evidence="4">Uncharacterized protein</fullName>
    </submittedName>
</protein>
<organism evidence="4 5">
    <name type="scientific">Cladophialophora yegresii CBS 114405</name>
    <dbReference type="NCBI Taxonomy" id="1182544"/>
    <lineage>
        <taxon>Eukaryota</taxon>
        <taxon>Fungi</taxon>
        <taxon>Dikarya</taxon>
        <taxon>Ascomycota</taxon>
        <taxon>Pezizomycotina</taxon>
        <taxon>Eurotiomycetes</taxon>
        <taxon>Chaetothyriomycetidae</taxon>
        <taxon>Chaetothyriales</taxon>
        <taxon>Herpotrichiellaceae</taxon>
        <taxon>Cladophialophora</taxon>
    </lineage>
</organism>
<dbReference type="Proteomes" id="UP000019473">
    <property type="component" value="Unassembled WGS sequence"/>
</dbReference>
<evidence type="ECO:0000256" key="2">
    <source>
        <dbReference type="ARBA" id="ARBA00022857"/>
    </source>
</evidence>
<proteinExistence type="inferred from homology"/>
<dbReference type="VEuPathDB" id="FungiDB:A1O7_04696"/>
<dbReference type="GO" id="GO:0016491">
    <property type="term" value="F:oxidoreductase activity"/>
    <property type="evidence" value="ECO:0007669"/>
    <property type="project" value="UniProtKB-KW"/>
</dbReference>
<dbReference type="GeneID" id="19179281"/>
<dbReference type="RefSeq" id="XP_007756896.1">
    <property type="nucleotide sequence ID" value="XM_007758706.1"/>
</dbReference>
<dbReference type="PANTHER" id="PTHR43180">
    <property type="entry name" value="3-OXOACYL-(ACYL-CARRIER-PROTEIN) REDUCTASE (AFU_ORTHOLOGUE AFUA_6G11210)"/>
    <property type="match status" value="1"/>
</dbReference>
<dbReference type="STRING" id="1182544.W9VY03"/>
<dbReference type="eggNOG" id="KOG1205">
    <property type="taxonomic scope" value="Eukaryota"/>
</dbReference>
<keyword evidence="5" id="KW-1185">Reference proteome</keyword>
<dbReference type="InterPro" id="IPR036291">
    <property type="entry name" value="NAD(P)-bd_dom_sf"/>
</dbReference>
<dbReference type="PRINTS" id="PR00081">
    <property type="entry name" value="GDHRDH"/>
</dbReference>
<evidence type="ECO:0000256" key="3">
    <source>
        <dbReference type="ARBA" id="ARBA00023002"/>
    </source>
</evidence>
<dbReference type="InterPro" id="IPR020904">
    <property type="entry name" value="Sc_DH/Rdtase_CS"/>
</dbReference>
<accession>W9VY03</accession>
<dbReference type="EMBL" id="AMGW01000003">
    <property type="protein sequence ID" value="EXJ60543.1"/>
    <property type="molecule type" value="Genomic_DNA"/>
</dbReference>
<dbReference type="PROSITE" id="PS00061">
    <property type="entry name" value="ADH_SHORT"/>
    <property type="match status" value="1"/>
</dbReference>
<dbReference type="SUPFAM" id="SSF51735">
    <property type="entry name" value="NAD(P)-binding Rossmann-fold domains"/>
    <property type="match status" value="1"/>
</dbReference>
<comment type="similarity">
    <text evidence="1">Belongs to the short-chain dehydrogenases/reductases (SDR) family.</text>
</comment>
<evidence type="ECO:0000313" key="5">
    <source>
        <dbReference type="Proteomes" id="UP000019473"/>
    </source>
</evidence>
<dbReference type="HOGENOM" id="CLU_010194_13_3_1"/>
<dbReference type="InterPro" id="IPR002347">
    <property type="entry name" value="SDR_fam"/>
</dbReference>
<dbReference type="Pfam" id="PF00106">
    <property type="entry name" value="adh_short"/>
    <property type="match status" value="1"/>
</dbReference>
<dbReference type="PANTHER" id="PTHR43180:SF31">
    <property type="entry name" value="CHAIN DEHYDROGENASE_REDUCTASE, PUTATIVE (AFU_ORTHOLOGUE AFUA_2G16570)-RELATED"/>
    <property type="match status" value="1"/>
</dbReference>
<evidence type="ECO:0000313" key="4">
    <source>
        <dbReference type="EMBL" id="EXJ60543.1"/>
    </source>
</evidence>
<keyword evidence="2" id="KW-0521">NADP</keyword>
<dbReference type="AlphaFoldDB" id="W9VY03"/>
<dbReference type="OrthoDB" id="5371740at2759"/>